<keyword evidence="3" id="KW-0418">Kinase</keyword>
<reference evidence="4" key="2">
    <citation type="submission" date="2020-08" db="EMBL/GenBank/DDBJ databases">
        <title>The Agave Microbiome: Exploring the role of microbial communities in plant adaptations to desert environments.</title>
        <authorList>
            <person name="Partida-Martinez L.P."/>
        </authorList>
    </citation>
    <scope>NUCLEOTIDE SEQUENCE [LARGE SCALE GENOMIC DNA]</scope>
    <source>
        <strain evidence="4">AT2.8</strain>
    </source>
</reference>
<organism evidence="3 4">
    <name type="scientific">Neobacillus niacini</name>
    <dbReference type="NCBI Taxonomy" id="86668"/>
    <lineage>
        <taxon>Bacteria</taxon>
        <taxon>Bacillati</taxon>
        <taxon>Bacillota</taxon>
        <taxon>Bacilli</taxon>
        <taxon>Bacillales</taxon>
        <taxon>Bacillaceae</taxon>
        <taxon>Neobacillus</taxon>
    </lineage>
</organism>
<dbReference type="PANTHER" id="PTHR34220:SF7">
    <property type="entry name" value="SENSOR HISTIDINE KINASE YPDA"/>
    <property type="match status" value="1"/>
</dbReference>
<feature type="transmembrane region" description="Helical" evidence="1">
    <location>
        <begin position="21"/>
        <end position="41"/>
    </location>
</feature>
<dbReference type="GO" id="GO:0016020">
    <property type="term" value="C:membrane"/>
    <property type="evidence" value="ECO:0007669"/>
    <property type="project" value="InterPro"/>
</dbReference>
<dbReference type="EMBL" id="JACCBX010000006">
    <property type="protein sequence ID" value="NYE06441.1"/>
    <property type="molecule type" value="Genomic_DNA"/>
</dbReference>
<dbReference type="EC" id="2.7.13.3" evidence="3"/>
<feature type="domain" description="Histidine kinase/HSP90-like ATPase" evidence="2">
    <location>
        <begin position="484"/>
        <end position="585"/>
    </location>
</feature>
<name>A0A852TE12_9BACI</name>
<reference evidence="4" key="1">
    <citation type="submission" date="2020-07" db="EMBL/GenBank/DDBJ databases">
        <authorList>
            <person name="Partida-Martinez L."/>
            <person name="Huntemann M."/>
            <person name="Clum A."/>
            <person name="Wang J."/>
            <person name="Palaniappan K."/>
            <person name="Ritter S."/>
            <person name="Chen I.-M."/>
            <person name="Stamatis D."/>
            <person name="Reddy T."/>
            <person name="O'Malley R."/>
            <person name="Daum C."/>
            <person name="Shapiro N."/>
            <person name="Ivanova N."/>
            <person name="Kyrpides N."/>
            <person name="Woyke T."/>
        </authorList>
    </citation>
    <scope>NUCLEOTIDE SEQUENCE [LARGE SCALE GENOMIC DNA]</scope>
    <source>
        <strain evidence="4">AT2.8</strain>
    </source>
</reference>
<dbReference type="InterPro" id="IPR036890">
    <property type="entry name" value="HATPase_C_sf"/>
</dbReference>
<accession>A0A852TE12</accession>
<dbReference type="GO" id="GO:0000155">
    <property type="term" value="F:phosphorelay sensor kinase activity"/>
    <property type="evidence" value="ECO:0007669"/>
    <property type="project" value="InterPro"/>
</dbReference>
<evidence type="ECO:0000313" key="3">
    <source>
        <dbReference type="EMBL" id="NYE06441.1"/>
    </source>
</evidence>
<keyword evidence="1" id="KW-0472">Membrane</keyword>
<dbReference type="AlphaFoldDB" id="A0A852TE12"/>
<dbReference type="SUPFAM" id="SSF55874">
    <property type="entry name" value="ATPase domain of HSP90 chaperone/DNA topoisomerase II/histidine kinase"/>
    <property type="match status" value="1"/>
</dbReference>
<proteinExistence type="predicted"/>
<dbReference type="Pfam" id="PF02518">
    <property type="entry name" value="HATPase_c"/>
    <property type="match status" value="1"/>
</dbReference>
<dbReference type="InterPro" id="IPR003594">
    <property type="entry name" value="HATPase_dom"/>
</dbReference>
<evidence type="ECO:0000259" key="2">
    <source>
        <dbReference type="SMART" id="SM00387"/>
    </source>
</evidence>
<dbReference type="InterPro" id="IPR010559">
    <property type="entry name" value="Sig_transdc_His_kin_internal"/>
</dbReference>
<comment type="caution">
    <text evidence="3">The sequence shown here is derived from an EMBL/GenBank/DDBJ whole genome shotgun (WGS) entry which is preliminary data.</text>
</comment>
<evidence type="ECO:0000256" key="1">
    <source>
        <dbReference type="SAM" id="Phobius"/>
    </source>
</evidence>
<dbReference type="InterPro" id="IPR050640">
    <property type="entry name" value="Bact_2-comp_sensor_kinase"/>
</dbReference>
<dbReference type="Gene3D" id="3.30.565.10">
    <property type="entry name" value="Histidine kinase-like ATPase, C-terminal domain"/>
    <property type="match status" value="1"/>
</dbReference>
<keyword evidence="3" id="KW-0808">Transferase</keyword>
<dbReference type="Pfam" id="PF06580">
    <property type="entry name" value="His_kinase"/>
    <property type="match status" value="1"/>
</dbReference>
<keyword evidence="1" id="KW-0812">Transmembrane</keyword>
<gene>
    <name evidence="3" type="ORF">F4694_003221</name>
</gene>
<protein>
    <submittedName>
        <fullName evidence="3">Two-component system sensor histidine kinase YesM</fullName>
        <ecNumber evidence="3">2.7.13.3</ecNumber>
    </submittedName>
</protein>
<dbReference type="Proteomes" id="UP000548423">
    <property type="component" value="Unassembled WGS sequence"/>
</dbReference>
<sequence length="587" mass="67290">MRERFRRVRNHFHSDKIRYKYFFIMICLSIFPLILLGFISFNIAKNTLVQNQLETTGNNLQSYSEVTDLLFRNIINMERVISWSKSVRQELVDSAAFSEIGKNVLDENTTKRMQDLISSYFIDTEDIDSVCLFDVYFRPVCYGNHNSIGSYDTSHIYKDIADSDWYKESVHAQGRPIFYSFNVLALAEDDTTFSSVKLLRDPQNVFNPKQIGLLVVNIKKSMFSRVINDDSESVIAVIDSSKKEVNTVFSNPSTLDSDFASGKDIQVTFQKLKQQGYLISSYTNQTTGWTFANITKEKDLLKQSNKIGIITAGISSIIAFIALLISFILSGKVARPWVQLKRMTIDWAKGLWGSGEDHETDTIGAIGETFQRITVENKELNERLVHSQLKEREAELRALQAQIKPHFLYNTLDSIYWMAILQNNREIAEIAVALSESFKLSLNKGEDKIPIAKELEHIHHYLTIQNLRYKDRFRYIEDVDPELLNKPILKLLLQPFVENAIYHGLEPKFGEGTIELKGRISGEWILFTICDDGVGIEDMNVTETGYGLKNVRERLLLFYGQDSSLNVTSKVNEGTCIEIKFRDVRGD</sequence>
<dbReference type="SMART" id="SM00387">
    <property type="entry name" value="HATPase_c"/>
    <property type="match status" value="1"/>
</dbReference>
<keyword evidence="1" id="KW-1133">Transmembrane helix</keyword>
<feature type="transmembrane region" description="Helical" evidence="1">
    <location>
        <begin position="307"/>
        <end position="329"/>
    </location>
</feature>
<evidence type="ECO:0000313" key="4">
    <source>
        <dbReference type="Proteomes" id="UP000548423"/>
    </source>
</evidence>
<dbReference type="PANTHER" id="PTHR34220">
    <property type="entry name" value="SENSOR HISTIDINE KINASE YPDA"/>
    <property type="match status" value="1"/>
</dbReference>